<protein>
    <submittedName>
        <fullName evidence="10">Receptor-type tyrosine-protein phosphatase N2-like</fullName>
    </submittedName>
</protein>
<dbReference type="GO" id="GO:0030141">
    <property type="term" value="C:secretory granule"/>
    <property type="evidence" value="ECO:0007669"/>
    <property type="project" value="InterPro"/>
</dbReference>
<keyword evidence="6" id="KW-0675">Receptor</keyword>
<dbReference type="GO" id="GO:0045202">
    <property type="term" value="C:synapse"/>
    <property type="evidence" value="ECO:0007669"/>
    <property type="project" value="TreeGrafter"/>
</dbReference>
<evidence type="ECO:0000256" key="5">
    <source>
        <dbReference type="ARBA" id="ARBA00023136"/>
    </source>
</evidence>
<dbReference type="InterPro" id="IPR038112">
    <property type="entry name" value="Receptor_IA-2_ectodomain_sf"/>
</dbReference>
<gene>
    <name evidence="10" type="primary">LOC112541205</name>
</gene>
<dbReference type="GO" id="GO:0016020">
    <property type="term" value="C:membrane"/>
    <property type="evidence" value="ECO:0007669"/>
    <property type="project" value="UniProtKB-SubCell"/>
</dbReference>
<evidence type="ECO:0000256" key="3">
    <source>
        <dbReference type="ARBA" id="ARBA00022729"/>
    </source>
</evidence>
<dbReference type="PANTHER" id="PTHR46106">
    <property type="entry name" value="IA-2 PROTEIN TYROSINE PHOSPHATASE, ISOFORM C"/>
    <property type="match status" value="1"/>
</dbReference>
<dbReference type="GO" id="GO:0035773">
    <property type="term" value="P:insulin secretion involved in cellular response to glucose stimulus"/>
    <property type="evidence" value="ECO:0007669"/>
    <property type="project" value="TreeGrafter"/>
</dbReference>
<dbReference type="InterPro" id="IPR021613">
    <property type="entry name" value="Receptor_IA-2_dom"/>
</dbReference>
<keyword evidence="3" id="KW-0732">Signal</keyword>
<keyword evidence="4" id="KW-1133">Transmembrane helix</keyword>
<feature type="non-terminal residue" evidence="10">
    <location>
        <position position="552"/>
    </location>
</feature>
<feature type="domain" description="Protein-tyrosine phosphatase receptor IA-2 ectodomain" evidence="8">
    <location>
        <begin position="487"/>
        <end position="552"/>
    </location>
</feature>
<evidence type="ECO:0000256" key="2">
    <source>
        <dbReference type="ARBA" id="ARBA00022692"/>
    </source>
</evidence>
<keyword evidence="2" id="KW-0812">Transmembrane</keyword>
<dbReference type="AlphaFoldDB" id="A0A9F5IXD4"/>
<dbReference type="OMA" id="YEMGLMN"/>
<dbReference type="GeneID" id="112541205"/>
<evidence type="ECO:0000259" key="8">
    <source>
        <dbReference type="Pfam" id="PF11548"/>
    </source>
</evidence>
<comment type="subcellular location">
    <subcellularLocation>
        <location evidence="1">Membrane</location>
        <topology evidence="1">Single-pass membrane protein</topology>
    </subcellularLocation>
</comment>
<evidence type="ECO:0000256" key="1">
    <source>
        <dbReference type="ARBA" id="ARBA00004167"/>
    </source>
</evidence>
<dbReference type="GO" id="GO:0051046">
    <property type="term" value="P:regulation of secretion"/>
    <property type="evidence" value="ECO:0007669"/>
    <property type="project" value="TreeGrafter"/>
</dbReference>
<dbReference type="Proteomes" id="UP000695026">
    <property type="component" value="Unplaced"/>
</dbReference>
<accession>A0A9F5IXD4</accession>
<sequence length="552" mass="61821">MECKIDIFSLLPCSAKIPTSWISIFCNYFPGFTWHDDYTQHIIARELSNLPKAHDWHLETFSSEDPDSARISKQGPDRNLEKDVNFANFPQQYLAYLDILSQSGAPNLYSTINANKSPFKVGNIPPRTMINYMMQSSKGKTPAMTYSVPAHSKYIENFPARTFSKSQMDTLLLKPEEQLDRKGLLVALNAYITQKSSAKNLDGRSSVSRTKETSPYGSRVKPLHIDHLDGTISKEKLGGFEMRPQFLQRPAPGLVSGSTQNDLKLPLTPIDEIFIQDVLRDLKKHHVDVDKLSPLELDKMADIIAEAIQTVDTTEEKSNAAGKVEGERTETGVDAAGKSDYEMGLMNEGFHMQDEGAWNIDAEAKKEEDHLGSKVPDFLSKNMVTENLPRVYLSKESFKTEMKKSEDLDLSSSSEEVKVGFENVKSETFSRELIAEKKAESEPNSKELTELHHWIKNTWLQDESVYQATQEKMAEGLKLDAKSSKEEEYGYIVTEKDPLSEEKGLDLIKEVAGLLKLQMTAFADINVLGPAVTFKVHPNALGITTADVVKAA</sequence>
<evidence type="ECO:0000256" key="6">
    <source>
        <dbReference type="ARBA" id="ARBA00023170"/>
    </source>
</evidence>
<keyword evidence="9" id="KW-1185">Reference proteome</keyword>
<evidence type="ECO:0000313" key="9">
    <source>
        <dbReference type="Proteomes" id="UP000695026"/>
    </source>
</evidence>
<dbReference type="InterPro" id="IPR033522">
    <property type="entry name" value="IA-2/IA-2_beta"/>
</dbReference>
<evidence type="ECO:0000256" key="7">
    <source>
        <dbReference type="ARBA" id="ARBA00023180"/>
    </source>
</evidence>
<name>A0A9F5IXD4_PYTBI</name>
<keyword evidence="5" id="KW-0472">Membrane</keyword>
<dbReference type="Gene3D" id="3.30.70.2470">
    <property type="entry name" value="Protein-tyrosine phosphatase receptor IA-2 ectodomain"/>
    <property type="match status" value="1"/>
</dbReference>
<dbReference type="RefSeq" id="XP_025025378.1">
    <property type="nucleotide sequence ID" value="XM_025169610.1"/>
</dbReference>
<keyword evidence="7" id="KW-0325">Glycoprotein</keyword>
<dbReference type="OrthoDB" id="9880441at2759"/>
<dbReference type="Pfam" id="PF11548">
    <property type="entry name" value="Receptor_IA-2"/>
    <property type="match status" value="1"/>
</dbReference>
<evidence type="ECO:0000313" key="10">
    <source>
        <dbReference type="RefSeq" id="XP_025025378.1"/>
    </source>
</evidence>
<proteinExistence type="predicted"/>
<reference evidence="10" key="1">
    <citation type="submission" date="2025-08" db="UniProtKB">
        <authorList>
            <consortium name="RefSeq"/>
        </authorList>
    </citation>
    <scope>IDENTIFICATION</scope>
    <source>
        <tissue evidence="10">Liver</tissue>
    </source>
</reference>
<evidence type="ECO:0000256" key="4">
    <source>
        <dbReference type="ARBA" id="ARBA00022989"/>
    </source>
</evidence>
<organism evidence="9 10">
    <name type="scientific">Python bivittatus</name>
    <name type="common">Burmese python</name>
    <name type="synonym">Python molurus bivittatus</name>
    <dbReference type="NCBI Taxonomy" id="176946"/>
    <lineage>
        <taxon>Eukaryota</taxon>
        <taxon>Metazoa</taxon>
        <taxon>Chordata</taxon>
        <taxon>Craniata</taxon>
        <taxon>Vertebrata</taxon>
        <taxon>Euteleostomi</taxon>
        <taxon>Lepidosauria</taxon>
        <taxon>Squamata</taxon>
        <taxon>Bifurcata</taxon>
        <taxon>Unidentata</taxon>
        <taxon>Episquamata</taxon>
        <taxon>Toxicofera</taxon>
        <taxon>Serpentes</taxon>
        <taxon>Henophidia</taxon>
        <taxon>Pythonidae</taxon>
        <taxon>Python</taxon>
    </lineage>
</organism>
<dbReference type="PANTHER" id="PTHR46106:SF5">
    <property type="entry name" value="RECEPTOR-TYPE TYROSINE-PROTEIN PHOSPHATASE N2"/>
    <property type="match status" value="1"/>
</dbReference>
<dbReference type="KEGG" id="pbi:112541205"/>